<dbReference type="AlphaFoldDB" id="A0A9J5XAP1"/>
<dbReference type="Proteomes" id="UP000824120">
    <property type="component" value="Chromosome 9"/>
</dbReference>
<organism evidence="1 2">
    <name type="scientific">Solanum commersonii</name>
    <name type="common">Commerson's wild potato</name>
    <name type="synonym">Commerson's nightshade</name>
    <dbReference type="NCBI Taxonomy" id="4109"/>
    <lineage>
        <taxon>Eukaryota</taxon>
        <taxon>Viridiplantae</taxon>
        <taxon>Streptophyta</taxon>
        <taxon>Embryophyta</taxon>
        <taxon>Tracheophyta</taxon>
        <taxon>Spermatophyta</taxon>
        <taxon>Magnoliopsida</taxon>
        <taxon>eudicotyledons</taxon>
        <taxon>Gunneridae</taxon>
        <taxon>Pentapetalae</taxon>
        <taxon>asterids</taxon>
        <taxon>lamiids</taxon>
        <taxon>Solanales</taxon>
        <taxon>Solanaceae</taxon>
        <taxon>Solanoideae</taxon>
        <taxon>Solaneae</taxon>
        <taxon>Solanum</taxon>
    </lineage>
</organism>
<gene>
    <name evidence="1" type="ORF">H5410_045851</name>
</gene>
<comment type="caution">
    <text evidence="1">The sequence shown here is derived from an EMBL/GenBank/DDBJ whole genome shotgun (WGS) entry which is preliminary data.</text>
</comment>
<evidence type="ECO:0000313" key="2">
    <source>
        <dbReference type="Proteomes" id="UP000824120"/>
    </source>
</evidence>
<sequence>AINLVVLVLRPPSRASRKHMDGFVFATTNPLNKTITTRLQKITLADLLVKLVDAAELLGDSPFFLLLFGTIRRSADYSFYRLFYPLPSGLCILEQRVESVLSANRQCFLAMLMLQLFRSFHPFCSFLHLRVHASTKTSNT</sequence>
<feature type="non-terminal residue" evidence="1">
    <location>
        <position position="140"/>
    </location>
</feature>
<evidence type="ECO:0000313" key="1">
    <source>
        <dbReference type="EMBL" id="KAG5585417.1"/>
    </source>
</evidence>
<protein>
    <submittedName>
        <fullName evidence="1">Uncharacterized protein</fullName>
    </submittedName>
</protein>
<accession>A0A9J5XAP1</accession>
<keyword evidence="2" id="KW-1185">Reference proteome</keyword>
<name>A0A9J5XAP1_SOLCO</name>
<proteinExistence type="predicted"/>
<reference evidence="1 2" key="1">
    <citation type="submission" date="2020-09" db="EMBL/GenBank/DDBJ databases">
        <title>De no assembly of potato wild relative species, Solanum commersonii.</title>
        <authorList>
            <person name="Cho K."/>
        </authorList>
    </citation>
    <scope>NUCLEOTIDE SEQUENCE [LARGE SCALE GENOMIC DNA]</scope>
    <source>
        <strain evidence="1">LZ3.2</strain>
        <tissue evidence="1">Leaf</tissue>
    </source>
</reference>
<dbReference type="EMBL" id="JACXVP010000009">
    <property type="protein sequence ID" value="KAG5585417.1"/>
    <property type="molecule type" value="Genomic_DNA"/>
</dbReference>